<dbReference type="SUPFAM" id="SSF51735">
    <property type="entry name" value="NAD(P)-binding Rossmann-fold domains"/>
    <property type="match status" value="1"/>
</dbReference>
<dbReference type="EMBL" id="IAAA01012914">
    <property type="protein sequence ID" value="LAA05488.1"/>
    <property type="molecule type" value="mRNA"/>
</dbReference>
<dbReference type="PANTHER" id="PTHR43544">
    <property type="entry name" value="SHORT-CHAIN DEHYDROGENASE/REDUCTASE"/>
    <property type="match status" value="1"/>
</dbReference>
<dbReference type="EMBL" id="IAAA01012913">
    <property type="protein sequence ID" value="LAA05483.1"/>
    <property type="molecule type" value="mRNA"/>
</dbReference>
<keyword evidence="2" id="KW-0560">Oxidoreductase</keyword>
<protein>
    <submittedName>
        <fullName evidence="3">C-factor</fullName>
    </submittedName>
</protein>
<dbReference type="PANTHER" id="PTHR43544:SF7">
    <property type="entry name" value="NADB-LER2"/>
    <property type="match status" value="1"/>
</dbReference>
<evidence type="ECO:0000256" key="1">
    <source>
        <dbReference type="ARBA" id="ARBA00022857"/>
    </source>
</evidence>
<dbReference type="InterPro" id="IPR051468">
    <property type="entry name" value="Fungal_SecMetab_SDRs"/>
</dbReference>
<accession>A0A2L2YBG4</accession>
<dbReference type="CDD" id="cd05325">
    <property type="entry name" value="carb_red_sniffer_like_SDR_c"/>
    <property type="match status" value="1"/>
</dbReference>
<proteinExistence type="evidence at transcript level"/>
<evidence type="ECO:0000313" key="3">
    <source>
        <dbReference type="EMBL" id="LAA05488.1"/>
    </source>
</evidence>
<dbReference type="AlphaFoldDB" id="A0A2L2YBG4"/>
<dbReference type="GO" id="GO:0016491">
    <property type="term" value="F:oxidoreductase activity"/>
    <property type="evidence" value="ECO:0007669"/>
    <property type="project" value="UniProtKB-KW"/>
</dbReference>
<dbReference type="OrthoDB" id="5296at2759"/>
<dbReference type="Gene3D" id="3.40.50.720">
    <property type="entry name" value="NAD(P)-binding Rossmann-like Domain"/>
    <property type="match status" value="1"/>
</dbReference>
<dbReference type="PRINTS" id="PR00081">
    <property type="entry name" value="GDHRDH"/>
</dbReference>
<dbReference type="InterPro" id="IPR036291">
    <property type="entry name" value="NAD(P)-bd_dom_sf"/>
</dbReference>
<reference evidence="3" key="1">
    <citation type="journal article" date="2016" name="Mol. Ecol. Resour.">
        <title>Evaluation of the impact of RNA preservation methods of spiders for de novo transcriptome assembly.</title>
        <authorList>
            <person name="Kono N."/>
            <person name="Nakamura H."/>
            <person name="Ito Y."/>
            <person name="Tomita M."/>
            <person name="Arakawa K."/>
        </authorList>
    </citation>
    <scope>NUCLEOTIDE SEQUENCE</scope>
    <source>
        <tissue evidence="3">Whole body</tissue>
    </source>
</reference>
<name>A0A2L2YBG4_PARTP</name>
<dbReference type="InterPro" id="IPR002347">
    <property type="entry name" value="SDR_fam"/>
</dbReference>
<keyword evidence="1" id="KW-0521">NADP</keyword>
<organism evidence="3">
    <name type="scientific">Parasteatoda tepidariorum</name>
    <name type="common">Common house spider</name>
    <name type="synonym">Achaearanea tepidariorum</name>
    <dbReference type="NCBI Taxonomy" id="114398"/>
    <lineage>
        <taxon>Eukaryota</taxon>
        <taxon>Metazoa</taxon>
        <taxon>Ecdysozoa</taxon>
        <taxon>Arthropoda</taxon>
        <taxon>Chelicerata</taxon>
        <taxon>Arachnida</taxon>
        <taxon>Araneae</taxon>
        <taxon>Araneomorphae</taxon>
        <taxon>Entelegynae</taxon>
        <taxon>Araneoidea</taxon>
        <taxon>Theridiidae</taxon>
        <taxon>Parasteatoda</taxon>
    </lineage>
</organism>
<sequence>MKYKNIFITGANKGIGYEFIRQFISNDDPPSIIFATYRNASTLQDLKTLQEKSEITKVVLIKMDVNDPEEIEIARQIVEANVGEEGLHLLINNAGISEMLPIDQVTIENIEKHIKTNTIAPLMITTVMRPLLEKSAFQEDGHRAAILNISSTLGSIELTGTTLYSWVDPMVPAYKMSKAALNMGMRVSSMPLKEKGILIVMMCPGWVKTDLGNKEKAELTPEESISAMIKTIGELNADHHGTFIDRFGKPIPF</sequence>
<evidence type="ECO:0000256" key="2">
    <source>
        <dbReference type="ARBA" id="ARBA00023002"/>
    </source>
</evidence>
<dbReference type="GO" id="GO:0005737">
    <property type="term" value="C:cytoplasm"/>
    <property type="evidence" value="ECO:0007669"/>
    <property type="project" value="TreeGrafter"/>
</dbReference>
<dbReference type="Pfam" id="PF00106">
    <property type="entry name" value="adh_short"/>
    <property type="match status" value="1"/>
</dbReference>